<gene>
    <name evidence="2" type="ORF">chiPu_0008548</name>
</gene>
<evidence type="ECO:0000313" key="3">
    <source>
        <dbReference type="Proteomes" id="UP000287033"/>
    </source>
</evidence>
<organism evidence="2 3">
    <name type="scientific">Chiloscyllium punctatum</name>
    <name type="common">Brownbanded bambooshark</name>
    <name type="synonym">Hemiscyllium punctatum</name>
    <dbReference type="NCBI Taxonomy" id="137246"/>
    <lineage>
        <taxon>Eukaryota</taxon>
        <taxon>Metazoa</taxon>
        <taxon>Chordata</taxon>
        <taxon>Craniata</taxon>
        <taxon>Vertebrata</taxon>
        <taxon>Chondrichthyes</taxon>
        <taxon>Elasmobranchii</taxon>
        <taxon>Galeomorphii</taxon>
        <taxon>Galeoidea</taxon>
        <taxon>Orectolobiformes</taxon>
        <taxon>Hemiscylliidae</taxon>
        <taxon>Chiloscyllium</taxon>
    </lineage>
</organism>
<evidence type="ECO:0000313" key="2">
    <source>
        <dbReference type="EMBL" id="GCC30103.1"/>
    </source>
</evidence>
<dbReference type="InterPro" id="IPR046427">
    <property type="entry name" value="Legumain_prodom_sf"/>
</dbReference>
<dbReference type="InterPro" id="IPR048501">
    <property type="entry name" value="Legum_prodom"/>
</dbReference>
<comment type="caution">
    <text evidence="2">The sequence shown here is derived from an EMBL/GenBank/DDBJ whole genome shotgun (WGS) entry which is preliminary data.</text>
</comment>
<dbReference type="OrthoDB" id="9936403at2759"/>
<reference evidence="2 3" key="1">
    <citation type="journal article" date="2018" name="Nat. Ecol. Evol.">
        <title>Shark genomes provide insights into elasmobranch evolution and the origin of vertebrates.</title>
        <authorList>
            <person name="Hara Y"/>
            <person name="Yamaguchi K"/>
            <person name="Onimaru K"/>
            <person name="Kadota M"/>
            <person name="Koyanagi M"/>
            <person name="Keeley SD"/>
            <person name="Tatsumi K"/>
            <person name="Tanaka K"/>
            <person name="Motone F"/>
            <person name="Kageyama Y"/>
            <person name="Nozu R"/>
            <person name="Adachi N"/>
            <person name="Nishimura O"/>
            <person name="Nakagawa R"/>
            <person name="Tanegashima C"/>
            <person name="Kiyatake I"/>
            <person name="Matsumoto R"/>
            <person name="Murakumo K"/>
            <person name="Nishida K"/>
            <person name="Terakita A"/>
            <person name="Kuratani S"/>
            <person name="Sato K"/>
            <person name="Hyodo S Kuraku.S."/>
        </authorList>
    </citation>
    <scope>NUCLEOTIDE SEQUENCE [LARGE SCALE GENOMIC DNA]</scope>
</reference>
<protein>
    <recommendedName>
        <fullName evidence="1">Legumain prodomain domain-containing protein</fullName>
    </recommendedName>
</protein>
<proteinExistence type="predicted"/>
<dbReference type="Pfam" id="PF20985">
    <property type="entry name" value="Legum_prodom"/>
    <property type="match status" value="1"/>
</dbReference>
<accession>A0A401SID1</accession>
<keyword evidence="3" id="KW-1185">Reference proteome</keyword>
<dbReference type="Gene3D" id="1.10.132.130">
    <property type="match status" value="1"/>
</dbReference>
<dbReference type="EMBL" id="BEZZ01000283">
    <property type="protein sequence ID" value="GCC30103.1"/>
    <property type="molecule type" value="Genomic_DNA"/>
</dbReference>
<dbReference type="AlphaFoldDB" id="A0A401SID1"/>
<dbReference type="FunFam" id="1.10.132.130:FF:000001">
    <property type="entry name" value="Vacuolar-processing enzyme beta-isozyme"/>
    <property type="match status" value="1"/>
</dbReference>
<dbReference type="Proteomes" id="UP000287033">
    <property type="component" value="Unassembled WGS sequence"/>
</dbReference>
<sequence length="133" mass="15631">MEAVAQCDVPVAILQNQIKAAKDPEETAKLQKELDKLLETRELIRQTVQEIVKLATDSEEQAERIHATKQHLTEKENYYAAVEYFRVECFDWHKQEYEYARHQLSAFVNLCEERVPLTRIKEAIDQVSKKLKK</sequence>
<dbReference type="OMA" id="PCARSIV"/>
<name>A0A401SID1_CHIPU</name>
<dbReference type="CDD" id="cd21115">
    <property type="entry name" value="legumain_C"/>
    <property type="match status" value="1"/>
</dbReference>
<dbReference type="STRING" id="137246.A0A401SID1"/>
<evidence type="ECO:0000259" key="1">
    <source>
        <dbReference type="Pfam" id="PF20985"/>
    </source>
</evidence>
<feature type="domain" description="Legumain prodomain" evidence="1">
    <location>
        <begin position="32"/>
        <end position="127"/>
    </location>
</feature>